<keyword evidence="3" id="KW-1185">Reference proteome</keyword>
<proteinExistence type="inferred from homology"/>
<dbReference type="PANTHER" id="PTHR45848">
    <property type="entry name" value="DUAL SPECIFICITY PROTEIN PHOSPHATASE 12 FAMILY MEMBER"/>
    <property type="match status" value="1"/>
</dbReference>
<evidence type="ECO:0000313" key="2">
    <source>
        <dbReference type="EMBL" id="KAK4523894.1"/>
    </source>
</evidence>
<comment type="caution">
    <text evidence="2">The sequence shown here is derived from an EMBL/GenBank/DDBJ whole genome shotgun (WGS) entry which is preliminary data.</text>
</comment>
<protein>
    <submittedName>
        <fullName evidence="2">Uncharacterized protein</fullName>
    </submittedName>
</protein>
<name>A0AAV9I9D9_9RHOD</name>
<gene>
    <name evidence="2" type="ORF">GAYE_SCF00G1792</name>
</gene>
<reference evidence="2 3" key="1">
    <citation type="submission" date="2022-07" db="EMBL/GenBank/DDBJ databases">
        <title>Genome-wide signatures of adaptation to extreme environments.</title>
        <authorList>
            <person name="Cho C.H."/>
            <person name="Yoon H.S."/>
        </authorList>
    </citation>
    <scope>NUCLEOTIDE SEQUENCE [LARGE SCALE GENOMIC DNA]</scope>
    <source>
        <strain evidence="2 3">108.79 E11</strain>
    </source>
</reference>
<evidence type="ECO:0000256" key="1">
    <source>
        <dbReference type="ARBA" id="ARBA00008601"/>
    </source>
</evidence>
<dbReference type="Proteomes" id="UP001300502">
    <property type="component" value="Unassembled WGS sequence"/>
</dbReference>
<dbReference type="AlphaFoldDB" id="A0AAV9I9D9"/>
<comment type="similarity">
    <text evidence="1">Belongs to the protein-tyrosine phosphatase family. Non-receptor class dual specificity subfamily.</text>
</comment>
<dbReference type="EMBL" id="JANCYU010000020">
    <property type="protein sequence ID" value="KAK4523894.1"/>
    <property type="molecule type" value="Genomic_DNA"/>
</dbReference>
<accession>A0AAV9I9D9</accession>
<sequence>MPITTEQLEKIAFMNAPEEHNSTSNQSEKRLATVPINSGTQQAKLQNLGRALYSCRRCSFVLFSDADLKEHNYIKTEKVSQNCRVQEYEAEESACSFFFLEQVPWSQDLSSDEGKLACPKCRCRVGSYTWYGEKCSCGNWVTPSLKILKRRVDCKFEK</sequence>
<evidence type="ECO:0000313" key="3">
    <source>
        <dbReference type="Proteomes" id="UP001300502"/>
    </source>
</evidence>
<organism evidence="2 3">
    <name type="scientific">Galdieria yellowstonensis</name>
    <dbReference type="NCBI Taxonomy" id="3028027"/>
    <lineage>
        <taxon>Eukaryota</taxon>
        <taxon>Rhodophyta</taxon>
        <taxon>Bangiophyceae</taxon>
        <taxon>Galdieriales</taxon>
        <taxon>Galdieriaceae</taxon>
        <taxon>Galdieria</taxon>
    </lineage>
</organism>